<evidence type="ECO:0000313" key="2">
    <source>
        <dbReference type="EMBL" id="PNF20617.1"/>
    </source>
</evidence>
<dbReference type="EMBL" id="NEVH01020936">
    <property type="protein sequence ID" value="PNF20617.1"/>
    <property type="molecule type" value="Genomic_DNA"/>
</dbReference>
<dbReference type="AlphaFoldDB" id="A0A2J7PWA3"/>
<keyword evidence="1" id="KW-0812">Transmembrane</keyword>
<evidence type="ECO:0000256" key="1">
    <source>
        <dbReference type="SAM" id="Phobius"/>
    </source>
</evidence>
<dbReference type="InParanoid" id="A0A2J7PWA3"/>
<dbReference type="Proteomes" id="UP000235965">
    <property type="component" value="Unassembled WGS sequence"/>
</dbReference>
<keyword evidence="3" id="KW-1185">Reference proteome</keyword>
<gene>
    <name evidence="2" type="ORF">B7P43_G04258</name>
</gene>
<evidence type="ECO:0000313" key="3">
    <source>
        <dbReference type="Proteomes" id="UP000235965"/>
    </source>
</evidence>
<comment type="caution">
    <text evidence="2">The sequence shown here is derived from an EMBL/GenBank/DDBJ whole genome shotgun (WGS) entry which is preliminary data.</text>
</comment>
<accession>A0A2J7PWA3</accession>
<organism evidence="2 3">
    <name type="scientific">Cryptotermes secundus</name>
    <dbReference type="NCBI Taxonomy" id="105785"/>
    <lineage>
        <taxon>Eukaryota</taxon>
        <taxon>Metazoa</taxon>
        <taxon>Ecdysozoa</taxon>
        <taxon>Arthropoda</taxon>
        <taxon>Hexapoda</taxon>
        <taxon>Insecta</taxon>
        <taxon>Pterygota</taxon>
        <taxon>Neoptera</taxon>
        <taxon>Polyneoptera</taxon>
        <taxon>Dictyoptera</taxon>
        <taxon>Blattodea</taxon>
        <taxon>Blattoidea</taxon>
        <taxon>Termitoidae</taxon>
        <taxon>Kalotermitidae</taxon>
        <taxon>Cryptotermitinae</taxon>
        <taxon>Cryptotermes</taxon>
    </lineage>
</organism>
<feature type="transmembrane region" description="Helical" evidence="1">
    <location>
        <begin position="29"/>
        <end position="53"/>
    </location>
</feature>
<protein>
    <submittedName>
        <fullName evidence="2">Uncharacterized protein</fullName>
    </submittedName>
</protein>
<reference evidence="2 3" key="1">
    <citation type="submission" date="2017-12" db="EMBL/GenBank/DDBJ databases">
        <title>Hemimetabolous genomes reveal molecular basis of termite eusociality.</title>
        <authorList>
            <person name="Harrison M.C."/>
            <person name="Jongepier E."/>
            <person name="Robertson H.M."/>
            <person name="Arning N."/>
            <person name="Bitard-Feildel T."/>
            <person name="Chao H."/>
            <person name="Childers C.P."/>
            <person name="Dinh H."/>
            <person name="Doddapaneni H."/>
            <person name="Dugan S."/>
            <person name="Gowin J."/>
            <person name="Greiner C."/>
            <person name="Han Y."/>
            <person name="Hu H."/>
            <person name="Hughes D.S.T."/>
            <person name="Huylmans A.-K."/>
            <person name="Kemena C."/>
            <person name="Kremer L.P.M."/>
            <person name="Lee S.L."/>
            <person name="Lopez-Ezquerra A."/>
            <person name="Mallet L."/>
            <person name="Monroy-Kuhn J.M."/>
            <person name="Moser A."/>
            <person name="Murali S.C."/>
            <person name="Muzny D.M."/>
            <person name="Otani S."/>
            <person name="Piulachs M.-D."/>
            <person name="Poelchau M."/>
            <person name="Qu J."/>
            <person name="Schaub F."/>
            <person name="Wada-Katsumata A."/>
            <person name="Worley K.C."/>
            <person name="Xie Q."/>
            <person name="Ylla G."/>
            <person name="Poulsen M."/>
            <person name="Gibbs R.A."/>
            <person name="Schal C."/>
            <person name="Richards S."/>
            <person name="Belles X."/>
            <person name="Korb J."/>
            <person name="Bornberg-Bauer E."/>
        </authorList>
    </citation>
    <scope>NUCLEOTIDE SEQUENCE [LARGE SCALE GENOMIC DNA]</scope>
    <source>
        <tissue evidence="2">Whole body</tissue>
    </source>
</reference>
<keyword evidence="1" id="KW-1133">Transmembrane helix</keyword>
<proteinExistence type="predicted"/>
<keyword evidence="1" id="KW-0472">Membrane</keyword>
<sequence>MGVLVIECNNNPVHLKGIMGNNDLVNDHLPLITIFILLCNWSASSLSAMSVGVKI</sequence>
<name>A0A2J7PWA3_9NEOP</name>